<dbReference type="EMBL" id="LATX01002479">
    <property type="protein sequence ID" value="KTB28418.1"/>
    <property type="molecule type" value="Genomic_DNA"/>
</dbReference>
<organism evidence="1 2">
    <name type="scientific">Moniliophthora roreri</name>
    <name type="common">Frosty pod rot fungus</name>
    <name type="synonym">Monilia roreri</name>
    <dbReference type="NCBI Taxonomy" id="221103"/>
    <lineage>
        <taxon>Eukaryota</taxon>
        <taxon>Fungi</taxon>
        <taxon>Dikarya</taxon>
        <taxon>Basidiomycota</taxon>
        <taxon>Agaricomycotina</taxon>
        <taxon>Agaricomycetes</taxon>
        <taxon>Agaricomycetidae</taxon>
        <taxon>Agaricales</taxon>
        <taxon>Marasmiineae</taxon>
        <taxon>Marasmiaceae</taxon>
        <taxon>Moniliophthora</taxon>
    </lineage>
</organism>
<dbReference type="Proteomes" id="UP000054988">
    <property type="component" value="Unassembled WGS sequence"/>
</dbReference>
<reference evidence="1 2" key="1">
    <citation type="submission" date="2015-12" db="EMBL/GenBank/DDBJ databases">
        <title>Draft genome sequence of Moniliophthora roreri, the causal agent of frosty pod rot of cacao.</title>
        <authorList>
            <person name="Aime M.C."/>
            <person name="Diaz-Valderrama J.R."/>
            <person name="Kijpornyongpan T."/>
            <person name="Phillips-Mora W."/>
        </authorList>
    </citation>
    <scope>NUCLEOTIDE SEQUENCE [LARGE SCALE GENOMIC DNA]</scope>
    <source>
        <strain evidence="1 2">MCA 2952</strain>
    </source>
</reference>
<dbReference type="Gene3D" id="3.80.10.10">
    <property type="entry name" value="Ribonuclease Inhibitor"/>
    <property type="match status" value="1"/>
</dbReference>
<proteinExistence type="predicted"/>
<dbReference type="Gene3D" id="1.20.1280.50">
    <property type="match status" value="1"/>
</dbReference>
<accession>A0A0W0EWW7</accession>
<dbReference type="InterPro" id="IPR032675">
    <property type="entry name" value="LRR_dom_sf"/>
</dbReference>
<name>A0A0W0EWW7_MONRR</name>
<evidence type="ECO:0000313" key="1">
    <source>
        <dbReference type="EMBL" id="KTB28418.1"/>
    </source>
</evidence>
<sequence length="537" mass="61631">MSSHKSSFSQPLQEVPTVELNQCRYSYPSAPLVIRNAEDYLQEHPANHIPLDHEVPYLRGALQETLVELNRLDSEFGRLCDARQMNERRRRLMDIKFRLNGMVKTTIRRLPPELLSHIFFMARDEGNQGWSPCRVPLTLSHVCSRWRALVHSEPGLWCTINASFCDEDDQISADRLLEFTKFCLEKSKSLPINVTLTTPKHSYNPGSGSQSGKAKLHAEVLNELLANSCRWRVANLLLHPDDEERFIEHDVDFPILERLDMCFQHDERNLACNTVTTRTSSAPRLSRMNLRNVDYGCFRLINLDALTEITMESCHIADLVHILQHARNLCSVKLRGKLCWCDRVWNLSVISSVQSFEVAFEFIAGDIFEHLTLPSLTILQVRCPSSPREFFQFVLRSRPPLTHLVLPVNMLSHVEGMDALVLLPTITHLRLDGEFLMWDSQAVENFLRGMTVGPESTDNVLLPNLTDLDLRFRTLKQGQVRVLMAMLESRCLVVHGLRQRLAVLRLVVRTSEAGEKLVQRRINVLRDNGLDVQLEFN</sequence>
<evidence type="ECO:0000313" key="2">
    <source>
        <dbReference type="Proteomes" id="UP000054988"/>
    </source>
</evidence>
<gene>
    <name evidence="1" type="ORF">WG66_19015</name>
</gene>
<dbReference type="AlphaFoldDB" id="A0A0W0EWW7"/>
<comment type="caution">
    <text evidence="1">The sequence shown here is derived from an EMBL/GenBank/DDBJ whole genome shotgun (WGS) entry which is preliminary data.</text>
</comment>
<protein>
    <submittedName>
        <fullName evidence="1">Uncharacterized protein</fullName>
    </submittedName>
</protein>
<dbReference type="SUPFAM" id="SSF52047">
    <property type="entry name" value="RNI-like"/>
    <property type="match status" value="1"/>
</dbReference>